<dbReference type="SUPFAM" id="SSF53271">
    <property type="entry name" value="PRTase-like"/>
    <property type="match status" value="1"/>
</dbReference>
<evidence type="ECO:0000256" key="1">
    <source>
        <dbReference type="ARBA" id="ARBA00008007"/>
    </source>
</evidence>
<reference evidence="2 3" key="1">
    <citation type="submission" date="2018-10" db="EMBL/GenBank/DDBJ databases">
        <title>Cohnella sp. M2MS4P-1, whole genome shotgun sequence.</title>
        <authorList>
            <person name="Tuo L."/>
        </authorList>
    </citation>
    <scope>NUCLEOTIDE SEQUENCE [LARGE SCALE GENOMIC DNA]</scope>
    <source>
        <strain evidence="2 3">M2MS4P-1</strain>
    </source>
</reference>
<dbReference type="AlphaFoldDB" id="A0A494XCC1"/>
<dbReference type="CDD" id="cd06223">
    <property type="entry name" value="PRTases_typeI"/>
    <property type="match status" value="1"/>
</dbReference>
<proteinExistence type="inferred from homology"/>
<comment type="similarity">
    <text evidence="1">Belongs to the ComF/GntX family.</text>
</comment>
<protein>
    <submittedName>
        <fullName evidence="2">ComF family protein</fullName>
    </submittedName>
</protein>
<dbReference type="PANTHER" id="PTHR47505:SF1">
    <property type="entry name" value="DNA UTILIZATION PROTEIN YHGH"/>
    <property type="match status" value="1"/>
</dbReference>
<evidence type="ECO:0000313" key="2">
    <source>
        <dbReference type="EMBL" id="RKP47261.1"/>
    </source>
</evidence>
<accession>A0A494XCC1</accession>
<dbReference type="InterPro" id="IPR000836">
    <property type="entry name" value="PRTase_dom"/>
</dbReference>
<dbReference type="OrthoDB" id="9779910at2"/>
<evidence type="ECO:0000313" key="3">
    <source>
        <dbReference type="Proteomes" id="UP000282076"/>
    </source>
</evidence>
<dbReference type="InterPro" id="IPR029057">
    <property type="entry name" value="PRTase-like"/>
</dbReference>
<comment type="caution">
    <text evidence="2">The sequence shown here is derived from an EMBL/GenBank/DDBJ whole genome shotgun (WGS) entry which is preliminary data.</text>
</comment>
<dbReference type="RefSeq" id="WP_120979458.1">
    <property type="nucleotide sequence ID" value="NZ_RBZM01000011.1"/>
</dbReference>
<sequence>MSMNFSSWFSPSRAVCPMCGNRHTQARIGIANPLKHPDPRRIIDSLCGSCRHAIPWIVYPACRICGRAERCEDCLRRKIRHYELSRCGVRYDKAMKDWLALYKYRGHEGVENVLAAMLAFAFERLGEATKLTFHGITAVPLAPERLRERNFNQAERLAQRLSEWYGLSYSPMLLRLRHTEKQSLKTRRSRVTDMRGNFAADPAVLFSERASPHRIIIVDDVYTTGSTLDECARILKQAMPNRAEVYGLLWARS</sequence>
<dbReference type="Proteomes" id="UP000282076">
    <property type="component" value="Unassembled WGS sequence"/>
</dbReference>
<name>A0A494XCC1_9BACL</name>
<organism evidence="2 3">
    <name type="scientific">Cohnella endophytica</name>
    <dbReference type="NCBI Taxonomy" id="2419778"/>
    <lineage>
        <taxon>Bacteria</taxon>
        <taxon>Bacillati</taxon>
        <taxon>Bacillota</taxon>
        <taxon>Bacilli</taxon>
        <taxon>Bacillales</taxon>
        <taxon>Paenibacillaceae</taxon>
        <taxon>Cohnella</taxon>
    </lineage>
</organism>
<dbReference type="InterPro" id="IPR051910">
    <property type="entry name" value="ComF/GntX_DNA_util-trans"/>
</dbReference>
<gene>
    <name evidence="2" type="ORF">D7Z26_23440</name>
</gene>
<dbReference type="Gene3D" id="3.40.50.2020">
    <property type="match status" value="1"/>
</dbReference>
<dbReference type="EMBL" id="RBZM01000011">
    <property type="protein sequence ID" value="RKP47261.1"/>
    <property type="molecule type" value="Genomic_DNA"/>
</dbReference>
<dbReference type="PANTHER" id="PTHR47505">
    <property type="entry name" value="DNA UTILIZATION PROTEIN YHGH"/>
    <property type="match status" value="1"/>
</dbReference>
<keyword evidence="3" id="KW-1185">Reference proteome</keyword>